<keyword evidence="3" id="KW-0804">Transcription</keyword>
<dbReference type="Gene3D" id="1.10.10.60">
    <property type="entry name" value="Homeodomain-like"/>
    <property type="match status" value="1"/>
</dbReference>
<dbReference type="InterPro" id="IPR018060">
    <property type="entry name" value="HTH_AraC"/>
</dbReference>
<dbReference type="Pfam" id="PF07494">
    <property type="entry name" value="Reg_prop"/>
    <property type="match status" value="2"/>
</dbReference>
<dbReference type="PRINTS" id="PR00032">
    <property type="entry name" value="HTHARAC"/>
</dbReference>
<dbReference type="EMBL" id="AFPW01000041">
    <property type="protein sequence ID" value="EGQ12480.1"/>
    <property type="molecule type" value="Genomic_DNA"/>
</dbReference>
<evidence type="ECO:0000256" key="1">
    <source>
        <dbReference type="ARBA" id="ARBA00023015"/>
    </source>
</evidence>
<dbReference type="RefSeq" id="WP_005847328.1">
    <property type="nucleotide sequence ID" value="NC_019968.1"/>
</dbReference>
<dbReference type="InterPro" id="IPR020449">
    <property type="entry name" value="Tscrpt_reg_AraC-type_HTH"/>
</dbReference>
<dbReference type="eggNOG" id="COG3292">
    <property type="taxonomic scope" value="Bacteria"/>
</dbReference>
<dbReference type="InterPro" id="IPR015943">
    <property type="entry name" value="WD40/YVTN_repeat-like_dom_sf"/>
</dbReference>
<feature type="transmembrane region" description="Helical" evidence="4">
    <location>
        <begin position="791"/>
        <end position="812"/>
    </location>
</feature>
<keyword evidence="1" id="KW-0805">Transcription regulation</keyword>
<evidence type="ECO:0000256" key="2">
    <source>
        <dbReference type="ARBA" id="ARBA00023125"/>
    </source>
</evidence>
<dbReference type="InterPro" id="IPR011041">
    <property type="entry name" value="Quinoprot_gluc/sorb_DH_b-prop"/>
</dbReference>
<keyword evidence="2 6" id="KW-0238">DNA-binding</keyword>
<dbReference type="InterPro" id="IPR011110">
    <property type="entry name" value="Reg_prop"/>
</dbReference>
<dbReference type="GO" id="GO:0003700">
    <property type="term" value="F:DNA-binding transcription factor activity"/>
    <property type="evidence" value="ECO:0007669"/>
    <property type="project" value="InterPro"/>
</dbReference>
<evidence type="ECO:0000313" key="7">
    <source>
        <dbReference type="EMBL" id="EGQ12480.1"/>
    </source>
</evidence>
<dbReference type="Pfam" id="PF12833">
    <property type="entry name" value="HTH_18"/>
    <property type="match status" value="1"/>
</dbReference>
<keyword evidence="4" id="KW-0472">Membrane</keyword>
<dbReference type="PROSITE" id="PS01124">
    <property type="entry name" value="HTH_ARAC_FAMILY_2"/>
    <property type="match status" value="1"/>
</dbReference>
<evidence type="ECO:0000313" key="6">
    <source>
        <dbReference type="EMBL" id="AGB29452.1"/>
    </source>
</evidence>
<feature type="domain" description="HTH araC/xylS-type" evidence="5">
    <location>
        <begin position="854"/>
        <end position="952"/>
    </location>
</feature>
<dbReference type="GO" id="GO:0043565">
    <property type="term" value="F:sequence-specific DNA binding"/>
    <property type="evidence" value="ECO:0007669"/>
    <property type="project" value="InterPro"/>
</dbReference>
<keyword evidence="9" id="KW-1185">Reference proteome</keyword>
<reference evidence="7 8" key="1">
    <citation type="submission" date="2011-04" db="EMBL/GenBank/DDBJ databases">
        <authorList>
            <person name="Muzny D."/>
            <person name="Qin X."/>
            <person name="Deng J."/>
            <person name="Jiang H."/>
            <person name="Liu Y."/>
            <person name="Qu J."/>
            <person name="Song X.-Z."/>
            <person name="Zhang L."/>
            <person name="Thornton R."/>
            <person name="Coyle M."/>
            <person name="Francisco L."/>
            <person name="Jackson L."/>
            <person name="Javaid M."/>
            <person name="Korchina V."/>
            <person name="Kovar C."/>
            <person name="Mata R."/>
            <person name="Mathew T."/>
            <person name="Ngo R."/>
            <person name="Nguyen L."/>
            <person name="Nguyen N."/>
            <person name="Okwuonu G."/>
            <person name="Ongeri F."/>
            <person name="Pham C."/>
            <person name="Simmons D."/>
            <person name="Wilczek-Boney K."/>
            <person name="Hale W."/>
            <person name="Jakkamsetti A."/>
            <person name="Pham P."/>
            <person name="Ruth R."/>
            <person name="San Lucas F."/>
            <person name="Warren J."/>
            <person name="Zhang J."/>
            <person name="Zhao Z."/>
            <person name="Zhou C."/>
            <person name="Zhu D."/>
            <person name="Lee S."/>
            <person name="Bess C."/>
            <person name="Blankenburg K."/>
            <person name="Forbes L."/>
            <person name="Fu Q."/>
            <person name="Gubbala S."/>
            <person name="Hirani K."/>
            <person name="Jayaseelan J.C."/>
            <person name="Lara F."/>
            <person name="Munidasa M."/>
            <person name="Palculict T."/>
            <person name="Patil S."/>
            <person name="Pu L.-L."/>
            <person name="Saada N."/>
            <person name="Tang L."/>
            <person name="Weissenberger G."/>
            <person name="Zhu Y."/>
            <person name="Hemphill L."/>
            <person name="Shang Y."/>
            <person name="Youmans B."/>
            <person name="Ayvaz T."/>
            <person name="Ross M."/>
            <person name="Santibanez J."/>
            <person name="Aqrawi P."/>
            <person name="Gross S."/>
            <person name="Joshi V."/>
            <person name="Fowler G."/>
            <person name="Nazareth L."/>
            <person name="Reid J."/>
            <person name="Worley K."/>
            <person name="Petrosino J."/>
            <person name="Highlander S."/>
            <person name="Gibbs R."/>
        </authorList>
    </citation>
    <scope>NUCLEOTIDE SEQUENCE [LARGE SCALE GENOMIC DNA]</scope>
    <source>
        <strain evidence="7 8">DSM 3688</strain>
    </source>
</reference>
<keyword evidence="4" id="KW-0812">Transmembrane</keyword>
<evidence type="ECO:0000259" key="5">
    <source>
        <dbReference type="PROSITE" id="PS01124"/>
    </source>
</evidence>
<dbReference type="KEGG" id="pdt:Prede_2179"/>
<dbReference type="SUPFAM" id="SSF46689">
    <property type="entry name" value="Homeodomain-like"/>
    <property type="match status" value="1"/>
</dbReference>
<sequence>MPNRTNNAMYMLKRLLQIRWVLCLLLFPLPGRGYEVRDFTFSHVGPGAGLSSQRAFSLCETTDGAVWAATKNGVDRSNGVAVRSYFLADGEHSRFAGRVLKFAHASGAMERPCVFDNEGRIYQYNRIQDRFDLQASAAALLHAAVELNDVYAAGGTLWLATDRGVFWLRDGRLRPVFREPGVVAHHVLPLGGGRFFFCTDRGGYLYGPAGQCVRVLPDNALVAHYDARRDRLWVGTFNRGLVVARPSAAGPWAVAHAGPGIPHNPVRAIRPCGPMMLIGIDGCGVYQVAASAALVVGVAGASAAPTALTTAPRLLFSANDGPHGVLYGNGIYDILVDSWGNIIMASYSGGLDIARPVGSTVAIFSHMRNNAQSIIDGHVNCVMQYGADLLVMGTEDGVSMFNTAQGTWRHAGRGLVVLDVCRSPDGRILAATYGNGVCEIGLDGQVRQAYSVAGGVLRDDHVYRMVYDREGNLWMGALYGPLAVKTAAGVRYFDLHSVFVMKLLADGSVAVGTTRGLFRVRLGDARPQELHYVPRGAAAANRYVTDLCEAPDGLLWIATDGCGVHIHDPRTGRTTQITTRQGLPSNSVGSIVRDNAGRFWLGTERGLAFVDPRRPGRVVNVSYCYGLDACYLRGSVARLSNGDILYGTTEAALIVNPKLLQKESYTARLQLTRVEVKGVEGRRKSAKDRELFNEQAAKGLARNEIWLKYSQRTFSVAFESINHRNHFDIVYQYRLGDNNWSDAFAQQYVNFENLEPGRHLLHIRCVSKTSHAVIDERTIAIHIAQPWWNTWWMWLAYLLLLAAAFRGMWWMYGLHGRYMKLVQDSANAHVPIHVAAPAPEGAGVKEEGAVEFINKATKAVLDHITDTGFTIDRLCREMGMSRTVFYMKLKTFTGKSPQDFVRVIRLERAAALLRCGKSVGEVSALAGFDNPKYFSSVFKKYFGVQPSRFNARPAGEAAGAGAGLGDEPATAAR</sequence>
<dbReference type="SUPFAM" id="SSF50952">
    <property type="entry name" value="Soluble quinoprotein glucose dehydrogenase"/>
    <property type="match status" value="1"/>
</dbReference>
<keyword evidence="4" id="KW-1133">Transmembrane helix</keyword>
<evidence type="ECO:0000313" key="9">
    <source>
        <dbReference type="Proteomes" id="UP000010862"/>
    </source>
</evidence>
<evidence type="ECO:0000256" key="4">
    <source>
        <dbReference type="SAM" id="Phobius"/>
    </source>
</evidence>
<organism evidence="7 8">
    <name type="scientific">Prevotella dentalis (strain ATCC 49559 / DSM 3688 / JCM 13448 / NCTC 12043 / ES 2772)</name>
    <name type="common">Mitsuokella dentalis</name>
    <dbReference type="NCBI Taxonomy" id="908937"/>
    <lineage>
        <taxon>Bacteria</taxon>
        <taxon>Pseudomonadati</taxon>
        <taxon>Bacteroidota</taxon>
        <taxon>Bacteroidia</taxon>
        <taxon>Bacteroidales</taxon>
        <taxon>Prevotellaceae</taxon>
        <taxon>Prevotella</taxon>
    </lineage>
</organism>
<dbReference type="GO" id="GO:0016301">
    <property type="term" value="F:kinase activity"/>
    <property type="evidence" value="ECO:0007669"/>
    <property type="project" value="UniProtKB-KW"/>
</dbReference>
<evidence type="ECO:0000256" key="3">
    <source>
        <dbReference type="ARBA" id="ARBA00023163"/>
    </source>
</evidence>
<dbReference type="STRING" id="908937.Prede_2179"/>
<dbReference type="SUPFAM" id="SSF69322">
    <property type="entry name" value="Tricorn protease domain 2"/>
    <property type="match status" value="1"/>
</dbReference>
<dbReference type="HOGENOM" id="CLU_000445_28_1_10"/>
<keyword evidence="7" id="KW-0418">Kinase</keyword>
<reference evidence="6" key="2">
    <citation type="submission" date="2012-02" db="EMBL/GenBank/DDBJ databases">
        <title>Complete sequence of chromosome 2 of Prevotella dentalis DSM 3688.</title>
        <authorList>
            <consortium name="US DOE Joint Genome Institute (JGI-PGF)"/>
            <person name="Lucas S."/>
            <person name="Copeland A."/>
            <person name="Lapidus A."/>
            <person name="Glavina del Rio T."/>
            <person name="Dalin E."/>
            <person name="Tice H."/>
            <person name="Bruce D."/>
            <person name="Goodwin L."/>
            <person name="Pitluck S."/>
            <person name="Peters L."/>
            <person name="Mikhailova N."/>
            <person name="Chertkov O."/>
            <person name="Kyrpides N."/>
            <person name="Mavromatis K."/>
            <person name="Ivanova N."/>
            <person name="Brettin T."/>
            <person name="Detter J.C."/>
            <person name="Han C."/>
            <person name="Larimer F."/>
            <person name="Land M."/>
            <person name="Hauser L."/>
            <person name="Markowitz V."/>
            <person name="Cheng J.-F."/>
            <person name="Hugenholtz P."/>
            <person name="Woyke T."/>
            <person name="Wu D."/>
            <person name="Gronow S."/>
            <person name="Wellnitz S."/>
            <person name="Brambilla E."/>
            <person name="Klenk H.-P."/>
            <person name="Eisen J.A."/>
        </authorList>
    </citation>
    <scope>NUCLEOTIDE SEQUENCE [LARGE SCALE GENOMIC DNA]</scope>
    <source>
        <strain evidence="6">DSM 3688</strain>
    </source>
</reference>
<dbReference type="Proteomes" id="UP000010862">
    <property type="component" value="Chromosome 2"/>
</dbReference>
<dbReference type="InterPro" id="IPR009057">
    <property type="entry name" value="Homeodomain-like_sf"/>
</dbReference>
<keyword evidence="7" id="KW-0808">Transferase</keyword>
<dbReference type="EMBL" id="CP003369">
    <property type="protein sequence ID" value="AGB29452.1"/>
    <property type="molecule type" value="Genomic_DNA"/>
</dbReference>
<accession>F9D685</accession>
<proteinExistence type="predicted"/>
<dbReference type="OrthoDB" id="717811at2"/>
<dbReference type="PANTHER" id="PTHR43280">
    <property type="entry name" value="ARAC-FAMILY TRANSCRIPTIONAL REGULATOR"/>
    <property type="match status" value="1"/>
</dbReference>
<dbReference type="Gene3D" id="2.60.40.10">
    <property type="entry name" value="Immunoglobulins"/>
    <property type="match status" value="1"/>
</dbReference>
<dbReference type="SMART" id="SM00342">
    <property type="entry name" value="HTH_ARAC"/>
    <property type="match status" value="1"/>
</dbReference>
<name>F9D685_PREDD</name>
<protein>
    <submittedName>
        <fullName evidence="6">DNA-binding domain-containing protein, AraC-type</fullName>
    </submittedName>
    <submittedName>
        <fullName evidence="7">Two component system sensor histidine kinase regulator</fullName>
    </submittedName>
</protein>
<gene>
    <name evidence="6" type="ordered locus">Prede_2179</name>
    <name evidence="7" type="ORF">HMPREF9136_2363</name>
</gene>
<dbReference type="PATRIC" id="fig|908937.9.peg.2313"/>
<dbReference type="PANTHER" id="PTHR43280:SF2">
    <property type="entry name" value="HTH-TYPE TRANSCRIPTIONAL REGULATOR EXSA"/>
    <property type="match status" value="1"/>
</dbReference>
<dbReference type="Proteomes" id="UP000007820">
    <property type="component" value="Unassembled WGS sequence"/>
</dbReference>
<evidence type="ECO:0000313" key="8">
    <source>
        <dbReference type="Proteomes" id="UP000007820"/>
    </source>
</evidence>
<dbReference type="AlphaFoldDB" id="F9D685"/>
<dbReference type="Gene3D" id="2.130.10.10">
    <property type="entry name" value="YVTN repeat-like/Quinoprotein amine dehydrogenase"/>
    <property type="match status" value="3"/>
</dbReference>
<dbReference type="eggNOG" id="COG2207">
    <property type="taxonomic scope" value="Bacteria"/>
</dbReference>
<dbReference type="InterPro" id="IPR013783">
    <property type="entry name" value="Ig-like_fold"/>
</dbReference>